<dbReference type="GO" id="GO:0030170">
    <property type="term" value="F:pyridoxal phosphate binding"/>
    <property type="evidence" value="ECO:0007669"/>
    <property type="project" value="InterPro"/>
</dbReference>
<dbReference type="EMBL" id="AP018933">
    <property type="protein sequence ID" value="BBG31021.1"/>
    <property type="molecule type" value="Genomic_DNA"/>
</dbReference>
<dbReference type="PANTHER" id="PTHR46577:SF2">
    <property type="entry name" value="TRANSCRIPTIONAL REGULATORY PROTEIN"/>
    <property type="match status" value="1"/>
</dbReference>
<evidence type="ECO:0000313" key="7">
    <source>
        <dbReference type="EMBL" id="BBG31021.1"/>
    </source>
</evidence>
<keyword evidence="8" id="KW-1185">Reference proteome</keyword>
<dbReference type="InterPro" id="IPR015421">
    <property type="entry name" value="PyrdxlP-dep_Trfase_major"/>
</dbReference>
<organism evidence="7 8">
    <name type="scientific">Zymobacter palmae</name>
    <dbReference type="NCBI Taxonomy" id="33074"/>
    <lineage>
        <taxon>Bacteria</taxon>
        <taxon>Pseudomonadati</taxon>
        <taxon>Pseudomonadota</taxon>
        <taxon>Gammaproteobacteria</taxon>
        <taxon>Oceanospirillales</taxon>
        <taxon>Halomonadaceae</taxon>
        <taxon>Zymobacter group</taxon>
        <taxon>Zymobacter</taxon>
    </lineage>
</organism>
<dbReference type="Proteomes" id="UP000267342">
    <property type="component" value="Chromosome"/>
</dbReference>
<keyword evidence="4" id="KW-0238">DNA-binding</keyword>
<dbReference type="RefSeq" id="WP_027706169.1">
    <property type="nucleotide sequence ID" value="NZ_AP018933.1"/>
</dbReference>
<dbReference type="InterPro" id="IPR015422">
    <property type="entry name" value="PyrdxlP-dep_Trfase_small"/>
</dbReference>
<dbReference type="Gene3D" id="3.40.640.10">
    <property type="entry name" value="Type I PLP-dependent aspartate aminotransferase-like (Major domain)"/>
    <property type="match status" value="1"/>
</dbReference>
<keyword evidence="5" id="KW-0804">Transcription</keyword>
<dbReference type="GO" id="GO:0003700">
    <property type="term" value="F:DNA-binding transcription factor activity"/>
    <property type="evidence" value="ECO:0007669"/>
    <property type="project" value="InterPro"/>
</dbReference>
<keyword evidence="3" id="KW-0805">Transcription regulation</keyword>
<dbReference type="KEGG" id="zpl:ZBT109_2289"/>
<dbReference type="InterPro" id="IPR036388">
    <property type="entry name" value="WH-like_DNA-bd_sf"/>
</dbReference>
<dbReference type="InterPro" id="IPR051446">
    <property type="entry name" value="HTH_trans_reg/aminotransferase"/>
</dbReference>
<dbReference type="STRING" id="1123510.GCA_000620025_01252"/>
<dbReference type="InterPro" id="IPR015424">
    <property type="entry name" value="PyrdxlP-dep_Trfase"/>
</dbReference>
<dbReference type="GO" id="GO:0003677">
    <property type="term" value="F:DNA binding"/>
    <property type="evidence" value="ECO:0007669"/>
    <property type="project" value="UniProtKB-KW"/>
</dbReference>
<dbReference type="Gene3D" id="1.10.10.10">
    <property type="entry name" value="Winged helix-like DNA-binding domain superfamily/Winged helix DNA-binding domain"/>
    <property type="match status" value="1"/>
</dbReference>
<evidence type="ECO:0000259" key="6">
    <source>
        <dbReference type="PROSITE" id="PS50949"/>
    </source>
</evidence>
<evidence type="ECO:0000256" key="2">
    <source>
        <dbReference type="ARBA" id="ARBA00022898"/>
    </source>
</evidence>
<dbReference type="SMART" id="SM00345">
    <property type="entry name" value="HTH_GNTR"/>
    <property type="match status" value="1"/>
</dbReference>
<dbReference type="Pfam" id="PF00155">
    <property type="entry name" value="Aminotran_1_2"/>
    <property type="match status" value="1"/>
</dbReference>
<protein>
    <submittedName>
        <fullName evidence="7">Transcriptional regulator, GntR family</fullName>
    </submittedName>
</protein>
<accession>A0A348HHB9</accession>
<dbReference type="OrthoDB" id="9802328at2"/>
<name>A0A348HHB9_9GAMM</name>
<dbReference type="InterPro" id="IPR004839">
    <property type="entry name" value="Aminotransferase_I/II_large"/>
</dbReference>
<dbReference type="Gene3D" id="3.90.1150.10">
    <property type="entry name" value="Aspartate Aminotransferase, domain 1"/>
    <property type="match status" value="1"/>
</dbReference>
<sequence length="472" mass="51908">MRASDTPAADDGTPSCSRVEHVMQHVRERIQHRTLSVGARLPSIRSMAQLIHVSKSTVVDAYDRLVAEGLIQSRPGAGFYVRQPLPPFSLSARPSAPAREVDPLWVMRQSLDADENTLNPGCGWLPATWMPENDIRKALRALSRQPVAPLTAYGTPQGSPELRQLLALRMSERGILTDPACLVLTESGTQALDLICRFLLDRGDTVLVDDPCFFNFHAMLRAHRVQVISVPFTPTGPDLTAFAQQVEQHRPRLYLTNAALHNPTGATISPATAHRVLQIAEQYDMTIVEDDVFADFEQQPSPRMAALDGLRRVIHTGSFSKSLSASVRCGYIAARPDWIDGLVDMKLATAFEAGHFSAELLLKLLSSGAYRRHMEGVRARLADAMHLTTTRLEAAGLTLWTQPRAGMFVWAKLPDGLSAQHIAQLALEEDVVMAPGNAFSLSQQADGYLRFNVAQSTHPRVMQVLEKAMGDS</sequence>
<dbReference type="InterPro" id="IPR000524">
    <property type="entry name" value="Tscrpt_reg_HTH_GntR"/>
</dbReference>
<proteinExistence type="inferred from homology"/>
<evidence type="ECO:0000256" key="4">
    <source>
        <dbReference type="ARBA" id="ARBA00023125"/>
    </source>
</evidence>
<keyword evidence="2" id="KW-0663">Pyridoxal phosphate</keyword>
<dbReference type="Pfam" id="PF00392">
    <property type="entry name" value="GntR"/>
    <property type="match status" value="1"/>
</dbReference>
<dbReference type="SUPFAM" id="SSF46785">
    <property type="entry name" value="Winged helix' DNA-binding domain"/>
    <property type="match status" value="1"/>
</dbReference>
<evidence type="ECO:0000256" key="5">
    <source>
        <dbReference type="ARBA" id="ARBA00023163"/>
    </source>
</evidence>
<dbReference type="CDD" id="cd07377">
    <property type="entry name" value="WHTH_GntR"/>
    <property type="match status" value="1"/>
</dbReference>
<dbReference type="PANTHER" id="PTHR46577">
    <property type="entry name" value="HTH-TYPE TRANSCRIPTIONAL REGULATORY PROTEIN GABR"/>
    <property type="match status" value="1"/>
</dbReference>
<comment type="similarity">
    <text evidence="1">In the C-terminal section; belongs to the class-I pyridoxal-phosphate-dependent aminotransferase family.</text>
</comment>
<reference evidence="7 8" key="1">
    <citation type="submission" date="2018-09" db="EMBL/GenBank/DDBJ databases">
        <title>Zymobacter palmae IAM14233 (=T109) whole genome analysis.</title>
        <authorList>
            <person name="Yanase H."/>
        </authorList>
    </citation>
    <scope>NUCLEOTIDE SEQUENCE [LARGE SCALE GENOMIC DNA]</scope>
    <source>
        <strain evidence="7 8">IAM14233</strain>
    </source>
</reference>
<dbReference type="InterPro" id="IPR036390">
    <property type="entry name" value="WH_DNA-bd_sf"/>
</dbReference>
<dbReference type="PROSITE" id="PS50949">
    <property type="entry name" value="HTH_GNTR"/>
    <property type="match status" value="1"/>
</dbReference>
<evidence type="ECO:0000313" key="8">
    <source>
        <dbReference type="Proteomes" id="UP000267342"/>
    </source>
</evidence>
<feature type="domain" description="HTH gntR-type" evidence="6">
    <location>
        <begin position="16"/>
        <end position="84"/>
    </location>
</feature>
<dbReference type="CDD" id="cd00609">
    <property type="entry name" value="AAT_like"/>
    <property type="match status" value="1"/>
</dbReference>
<evidence type="ECO:0000256" key="1">
    <source>
        <dbReference type="ARBA" id="ARBA00005384"/>
    </source>
</evidence>
<dbReference type="SUPFAM" id="SSF53383">
    <property type="entry name" value="PLP-dependent transferases"/>
    <property type="match status" value="1"/>
</dbReference>
<dbReference type="AlphaFoldDB" id="A0A348HHB9"/>
<gene>
    <name evidence="7" type="ORF">ZBT109_2289</name>
</gene>
<evidence type="ECO:0000256" key="3">
    <source>
        <dbReference type="ARBA" id="ARBA00023015"/>
    </source>
</evidence>